<feature type="transmembrane region" description="Helical" evidence="1">
    <location>
        <begin position="20"/>
        <end position="36"/>
    </location>
</feature>
<reference evidence="2" key="1">
    <citation type="submission" date="2023-06" db="EMBL/GenBank/DDBJ databases">
        <title>Genome-scale phylogeny and comparative genomics of the fungal order Sordariales.</title>
        <authorList>
            <consortium name="Lawrence Berkeley National Laboratory"/>
            <person name="Hensen N."/>
            <person name="Bonometti L."/>
            <person name="Westerberg I."/>
            <person name="Brannstrom I.O."/>
            <person name="Guillou S."/>
            <person name="Cros-Aarteil S."/>
            <person name="Calhoun S."/>
            <person name="Haridas S."/>
            <person name="Kuo A."/>
            <person name="Mondo S."/>
            <person name="Pangilinan J."/>
            <person name="Riley R."/>
            <person name="Labutti K."/>
            <person name="Andreopoulos B."/>
            <person name="Lipzen A."/>
            <person name="Chen C."/>
            <person name="Yanf M."/>
            <person name="Daum C."/>
            <person name="Ng V."/>
            <person name="Clum A."/>
            <person name="Steindorff A."/>
            <person name="Ohm R."/>
            <person name="Martin F."/>
            <person name="Silar P."/>
            <person name="Natvig D."/>
            <person name="Lalanne C."/>
            <person name="Gautier V."/>
            <person name="Ament-Velasquez S.L."/>
            <person name="Kruys A."/>
            <person name="Hutchinson M.I."/>
            <person name="Powell A.J."/>
            <person name="Barry K."/>
            <person name="Miller A.N."/>
            <person name="Grigoriev I.V."/>
            <person name="Debuchy R."/>
            <person name="Gladieux P."/>
            <person name="Thoren M.H."/>
            <person name="Johannesson H."/>
        </authorList>
    </citation>
    <scope>NUCLEOTIDE SEQUENCE</scope>
    <source>
        <strain evidence="2">CBS 540.89</strain>
    </source>
</reference>
<proteinExistence type="predicted"/>
<dbReference type="EMBL" id="JAUKTV010000001">
    <property type="protein sequence ID" value="KAK0747538.1"/>
    <property type="molecule type" value="Genomic_DNA"/>
</dbReference>
<feature type="transmembrane region" description="Helical" evidence="1">
    <location>
        <begin position="109"/>
        <end position="128"/>
    </location>
</feature>
<organism evidence="2 3">
    <name type="scientific">Apiosordaria backusii</name>
    <dbReference type="NCBI Taxonomy" id="314023"/>
    <lineage>
        <taxon>Eukaryota</taxon>
        <taxon>Fungi</taxon>
        <taxon>Dikarya</taxon>
        <taxon>Ascomycota</taxon>
        <taxon>Pezizomycotina</taxon>
        <taxon>Sordariomycetes</taxon>
        <taxon>Sordariomycetidae</taxon>
        <taxon>Sordariales</taxon>
        <taxon>Lasiosphaeriaceae</taxon>
        <taxon>Apiosordaria</taxon>
    </lineage>
</organism>
<gene>
    <name evidence="2" type="ORF">B0T21DRAFT_354563</name>
</gene>
<evidence type="ECO:0000313" key="3">
    <source>
        <dbReference type="Proteomes" id="UP001172159"/>
    </source>
</evidence>
<dbReference type="Proteomes" id="UP001172159">
    <property type="component" value="Unassembled WGS sequence"/>
</dbReference>
<keyword evidence="1" id="KW-0812">Transmembrane</keyword>
<evidence type="ECO:0000256" key="1">
    <source>
        <dbReference type="SAM" id="Phobius"/>
    </source>
</evidence>
<name>A0AA40K691_9PEZI</name>
<protein>
    <submittedName>
        <fullName evidence="2">Uncharacterized protein</fullName>
    </submittedName>
</protein>
<evidence type="ECO:0000313" key="2">
    <source>
        <dbReference type="EMBL" id="KAK0747538.1"/>
    </source>
</evidence>
<accession>A0AA40K691</accession>
<dbReference type="AlphaFoldDB" id="A0AA40K691"/>
<feature type="non-terminal residue" evidence="2">
    <location>
        <position position="1"/>
    </location>
</feature>
<feature type="transmembrane region" description="Helical" evidence="1">
    <location>
        <begin position="148"/>
        <end position="165"/>
    </location>
</feature>
<keyword evidence="1" id="KW-0472">Membrane</keyword>
<comment type="caution">
    <text evidence="2">The sequence shown here is derived from an EMBL/GenBank/DDBJ whole genome shotgun (WGS) entry which is preliminary data.</text>
</comment>
<keyword evidence="1" id="KW-1133">Transmembrane helix</keyword>
<keyword evidence="3" id="KW-1185">Reference proteome</keyword>
<sequence>VATTTTTTNQPYLTFPRSRRPGLLLLIIVLLLHLLLHHHHHLLLIFHPSRGRAVLVFFTTNTTQYFLPPLPLAFEPLPPLGNRPVKVFFCLPRQYQQRQYSNVAKIEKFFFFFFAVVSFGVISWTSMISTSKTSPGSALVTAKGPERIFRPFFFFFFFCWVVRVLTYSPNNCGGWCCYASSGYC</sequence>